<keyword evidence="1" id="KW-0175">Coiled coil</keyword>
<evidence type="ECO:0000313" key="3">
    <source>
        <dbReference type="EMBL" id="MEQ2201224.1"/>
    </source>
</evidence>
<accession>A0ABV0QZM7</accession>
<name>A0ABV0QZM7_9TELE</name>
<dbReference type="InterPro" id="IPR058030">
    <property type="entry name" value="TRIM8/14/16/25/29/45/65_CC"/>
</dbReference>
<evidence type="ECO:0000256" key="1">
    <source>
        <dbReference type="SAM" id="Coils"/>
    </source>
</evidence>
<dbReference type="Pfam" id="PF25600">
    <property type="entry name" value="TRIM_CC"/>
    <property type="match status" value="1"/>
</dbReference>
<protein>
    <recommendedName>
        <fullName evidence="2">TRIM8/14/16/25/29/45/65 coiled-coil region domain-containing protein</fullName>
    </recommendedName>
</protein>
<sequence length="84" mass="10031">IKLKRRRIKLQQEIQDKLCVAEEMKLTADLHGELPADLWAQTRKLIKQLEEEISELQERNAELEQFSKTEDNLHFLQRFLHSCS</sequence>
<gene>
    <name evidence="3" type="ORF">XENOCAPTIV_009324</name>
</gene>
<dbReference type="EMBL" id="JAHRIN010027322">
    <property type="protein sequence ID" value="MEQ2201224.1"/>
    <property type="molecule type" value="Genomic_DNA"/>
</dbReference>
<feature type="coiled-coil region" evidence="1">
    <location>
        <begin position="39"/>
        <end position="69"/>
    </location>
</feature>
<organism evidence="3 4">
    <name type="scientific">Xenoophorus captivus</name>
    <dbReference type="NCBI Taxonomy" id="1517983"/>
    <lineage>
        <taxon>Eukaryota</taxon>
        <taxon>Metazoa</taxon>
        <taxon>Chordata</taxon>
        <taxon>Craniata</taxon>
        <taxon>Vertebrata</taxon>
        <taxon>Euteleostomi</taxon>
        <taxon>Actinopterygii</taxon>
        <taxon>Neopterygii</taxon>
        <taxon>Teleostei</taxon>
        <taxon>Neoteleostei</taxon>
        <taxon>Acanthomorphata</taxon>
        <taxon>Ovalentaria</taxon>
        <taxon>Atherinomorphae</taxon>
        <taxon>Cyprinodontiformes</taxon>
        <taxon>Goodeidae</taxon>
        <taxon>Xenoophorus</taxon>
    </lineage>
</organism>
<keyword evidence="4" id="KW-1185">Reference proteome</keyword>
<feature type="domain" description="TRIM8/14/16/25/29/45/65 coiled-coil region" evidence="2">
    <location>
        <begin position="39"/>
        <end position="80"/>
    </location>
</feature>
<feature type="non-terminal residue" evidence="3">
    <location>
        <position position="1"/>
    </location>
</feature>
<evidence type="ECO:0000259" key="2">
    <source>
        <dbReference type="Pfam" id="PF25600"/>
    </source>
</evidence>
<evidence type="ECO:0000313" key="4">
    <source>
        <dbReference type="Proteomes" id="UP001434883"/>
    </source>
</evidence>
<reference evidence="3 4" key="1">
    <citation type="submission" date="2021-06" db="EMBL/GenBank/DDBJ databases">
        <authorList>
            <person name="Palmer J.M."/>
        </authorList>
    </citation>
    <scope>NUCLEOTIDE SEQUENCE [LARGE SCALE GENOMIC DNA]</scope>
    <source>
        <strain evidence="3 4">XC_2019</strain>
        <tissue evidence="3">Muscle</tissue>
    </source>
</reference>
<proteinExistence type="predicted"/>
<dbReference type="Proteomes" id="UP001434883">
    <property type="component" value="Unassembled WGS sequence"/>
</dbReference>
<comment type="caution">
    <text evidence="3">The sequence shown here is derived from an EMBL/GenBank/DDBJ whole genome shotgun (WGS) entry which is preliminary data.</text>
</comment>